<evidence type="ECO:0008006" key="4">
    <source>
        <dbReference type="Google" id="ProtNLM"/>
    </source>
</evidence>
<sequence length="322" mass="33514">MVGLLVGGGAVSGAAMAQQALQGAAGTSAQATEPTTPESGTESGPESAPGDAPAGSVGGMGDVNLYPKRVVMTDREKTATVGLYNRAAASGDYDISISDMMMTTDGQLVDLAAVTDPAQSARVRTASGMLRWSPRRVTLPANEAQMVRIMVRAAPDLPPGEYRSHFLAVSVPPQTGELTIDDAAGGAGGAVGGVGVQIVPRFGISIPVIVRVGETTLNAGLRDMALETEADRRRTLALTITREGTRSAFGDITVSVASVKKPLGEIKGIGVYTEISERRAHVEIDPKADPRLYAKGARLIVTYTDDDMNPGKVLARQEFIVP</sequence>
<comment type="caution">
    <text evidence="2">The sequence shown here is derived from an EMBL/GenBank/DDBJ whole genome shotgun (WGS) entry which is preliminary data.</text>
</comment>
<dbReference type="Proteomes" id="UP001222770">
    <property type="component" value="Unassembled WGS sequence"/>
</dbReference>
<feature type="region of interest" description="Disordered" evidence="1">
    <location>
        <begin position="25"/>
        <end position="61"/>
    </location>
</feature>
<gene>
    <name evidence="2" type="ORF">POM99_15520</name>
</gene>
<protein>
    <recommendedName>
        <fullName evidence="4">Pili assembly chaperone N-terminal domain-containing protein</fullName>
    </recommendedName>
</protein>
<accession>A0ABT6CL96</accession>
<evidence type="ECO:0000313" key="3">
    <source>
        <dbReference type="Proteomes" id="UP001222770"/>
    </source>
</evidence>
<organism evidence="2 3">
    <name type="scientific">Novosphingobium cyanobacteriorum</name>
    <dbReference type="NCBI Taxonomy" id="3024215"/>
    <lineage>
        <taxon>Bacteria</taxon>
        <taxon>Pseudomonadati</taxon>
        <taxon>Pseudomonadota</taxon>
        <taxon>Alphaproteobacteria</taxon>
        <taxon>Sphingomonadales</taxon>
        <taxon>Sphingomonadaceae</taxon>
        <taxon>Novosphingobium</taxon>
    </lineage>
</organism>
<evidence type="ECO:0000256" key="1">
    <source>
        <dbReference type="SAM" id="MobiDB-lite"/>
    </source>
</evidence>
<evidence type="ECO:0000313" key="2">
    <source>
        <dbReference type="EMBL" id="MDF8334617.1"/>
    </source>
</evidence>
<feature type="compositionally biased region" description="Low complexity" evidence="1">
    <location>
        <begin position="25"/>
        <end position="50"/>
    </location>
</feature>
<dbReference type="EMBL" id="JAROCY010000015">
    <property type="protein sequence ID" value="MDF8334617.1"/>
    <property type="molecule type" value="Genomic_DNA"/>
</dbReference>
<dbReference type="RefSeq" id="WP_277279392.1">
    <property type="nucleotide sequence ID" value="NZ_JAROCY010000015.1"/>
</dbReference>
<reference evidence="2 3" key="1">
    <citation type="submission" date="2023-03" db="EMBL/GenBank/DDBJ databases">
        <title>Novosphingobium cyanobacteriorum sp. nov., isolated from a eutrophic reservoir during the Microcystis bloom period.</title>
        <authorList>
            <person name="Kang M."/>
            <person name="Le V."/>
            <person name="Ko S.-R."/>
            <person name="Lee S.-A."/>
            <person name="Ahn C.-Y."/>
        </authorList>
    </citation>
    <scope>NUCLEOTIDE SEQUENCE [LARGE SCALE GENOMIC DNA]</scope>
    <source>
        <strain evidence="2 3">HBC54</strain>
    </source>
</reference>
<name>A0ABT6CL96_9SPHN</name>
<keyword evidence="3" id="KW-1185">Reference proteome</keyword>
<proteinExistence type="predicted"/>